<feature type="compositionally biased region" description="Polar residues" evidence="1">
    <location>
        <begin position="1"/>
        <end position="12"/>
    </location>
</feature>
<comment type="caution">
    <text evidence="2">The sequence shown here is derived from an EMBL/GenBank/DDBJ whole genome shotgun (WGS) entry which is preliminary data.</text>
</comment>
<dbReference type="AlphaFoldDB" id="A0A419W837"/>
<feature type="region of interest" description="Disordered" evidence="1">
    <location>
        <begin position="1"/>
        <end position="21"/>
    </location>
</feature>
<evidence type="ECO:0000313" key="2">
    <source>
        <dbReference type="EMBL" id="RKD91522.1"/>
    </source>
</evidence>
<keyword evidence="3" id="KW-1185">Reference proteome</keyword>
<dbReference type="Proteomes" id="UP000283387">
    <property type="component" value="Unassembled WGS sequence"/>
</dbReference>
<accession>A0A419W837</accession>
<name>A0A419W837_9BACT</name>
<proteinExistence type="predicted"/>
<sequence>MNRVSKTNLKSHSSGHHWAEEKATSAYASRHLNPVAKEKGRQEFVVDWQVGNVHTQPNKPQSKHFF</sequence>
<organism evidence="2 3">
    <name type="scientific">Mangrovibacterium diazotrophicum</name>
    <dbReference type="NCBI Taxonomy" id="1261403"/>
    <lineage>
        <taxon>Bacteria</taxon>
        <taxon>Pseudomonadati</taxon>
        <taxon>Bacteroidota</taxon>
        <taxon>Bacteroidia</taxon>
        <taxon>Marinilabiliales</taxon>
        <taxon>Prolixibacteraceae</taxon>
        <taxon>Mangrovibacterium</taxon>
    </lineage>
</organism>
<dbReference type="RefSeq" id="WP_120272813.1">
    <property type="nucleotide sequence ID" value="NZ_RAPN01000001.1"/>
</dbReference>
<protein>
    <submittedName>
        <fullName evidence="2">Uncharacterized protein</fullName>
    </submittedName>
</protein>
<evidence type="ECO:0000313" key="3">
    <source>
        <dbReference type="Proteomes" id="UP000283387"/>
    </source>
</evidence>
<dbReference type="EMBL" id="RAPN01000001">
    <property type="protein sequence ID" value="RKD91522.1"/>
    <property type="molecule type" value="Genomic_DNA"/>
</dbReference>
<gene>
    <name evidence="2" type="ORF">BC643_1878</name>
</gene>
<evidence type="ECO:0000256" key="1">
    <source>
        <dbReference type="SAM" id="MobiDB-lite"/>
    </source>
</evidence>
<reference evidence="2 3" key="1">
    <citation type="submission" date="2018-09" db="EMBL/GenBank/DDBJ databases">
        <title>Genomic Encyclopedia of Archaeal and Bacterial Type Strains, Phase II (KMG-II): from individual species to whole genera.</title>
        <authorList>
            <person name="Goeker M."/>
        </authorList>
    </citation>
    <scope>NUCLEOTIDE SEQUENCE [LARGE SCALE GENOMIC DNA]</scope>
    <source>
        <strain evidence="2 3">DSM 27148</strain>
    </source>
</reference>